<name>A0ABX7DRU2_9FLAO</name>
<dbReference type="EMBL" id="CP068439">
    <property type="protein sequence ID" value="QQX76813.1"/>
    <property type="molecule type" value="Genomic_DNA"/>
</dbReference>
<dbReference type="RefSeq" id="WP_202336694.1">
    <property type="nucleotide sequence ID" value="NZ_CP068439.1"/>
</dbReference>
<dbReference type="Proteomes" id="UP000629420">
    <property type="component" value="Chromosome"/>
</dbReference>
<sequence>MKKTTFFYCINFVTIVLLQSIGYSQVGINTTDPKGIIDFNSSTLGVVYPNVALLGTDDATTVVNPQGGPIAEGTVVYNTNTTNNGLITDIYPGIYVWNGSEWVVHYKKRQSELHNQTTMLRTEANFSGGYQDIPGLGISDAKTFTAKYSGLYRIEVKTNFAGGKTESNSSIFVSQAKGQFRFFFGGTPYFFETTAFSAYSNYINSGKYYEGIWKESYETNYVTLTAGTTYPFSLSFDAYDAPGFIGNGSTGPTKVNLINENFESYTVVQTYTPDPECPTAGWVASSAANQCSFCTGKTLNINANDNTNCQQNATAKMSFTPTVNSVNISFDYRFREKSSNYDRFRVYLHDGTAQVGADLVNLVNTSGNTSYYGSLAVVAGTTYTLRFEYVNSSRGLSASVDNVKVTEVSGPISNEGRGYIGNEVDCQIEFTYIGE</sequence>
<organism evidence="1 2">
    <name type="scientific">Aequorivita iocasae</name>
    <dbReference type="NCBI Taxonomy" id="2803865"/>
    <lineage>
        <taxon>Bacteria</taxon>
        <taxon>Pseudomonadati</taxon>
        <taxon>Bacteroidota</taxon>
        <taxon>Flavobacteriia</taxon>
        <taxon>Flavobacteriales</taxon>
        <taxon>Flavobacteriaceae</taxon>
        <taxon>Aequorivita</taxon>
    </lineage>
</organism>
<evidence type="ECO:0000313" key="2">
    <source>
        <dbReference type="Proteomes" id="UP000629420"/>
    </source>
</evidence>
<gene>
    <name evidence="1" type="ORF">JK629_00630</name>
</gene>
<reference evidence="1 2" key="1">
    <citation type="submission" date="2021-01" db="EMBL/GenBank/DDBJ databases">
        <title>Aequorivita sp. strain KX20305, a bacterium isolated from the sediment collected at a cold seep field in South China Sea.</title>
        <authorList>
            <person name="Zhang H."/>
            <person name="Li C."/>
        </authorList>
    </citation>
    <scope>NUCLEOTIDE SEQUENCE [LARGE SCALE GENOMIC DNA]</scope>
    <source>
        <strain evidence="1 2">KX20305</strain>
    </source>
</reference>
<evidence type="ECO:0000313" key="1">
    <source>
        <dbReference type="EMBL" id="QQX76813.1"/>
    </source>
</evidence>
<protein>
    <submittedName>
        <fullName evidence="1">Uncharacterized protein</fullName>
    </submittedName>
</protein>
<dbReference type="Gene3D" id="2.60.120.200">
    <property type="match status" value="1"/>
</dbReference>
<accession>A0ABX7DRU2</accession>
<proteinExistence type="predicted"/>
<keyword evidence="2" id="KW-1185">Reference proteome</keyword>